<proteinExistence type="predicted"/>
<dbReference type="Proteomes" id="UP001139409">
    <property type="component" value="Unassembled WGS sequence"/>
</dbReference>
<reference evidence="3" key="1">
    <citation type="submission" date="2021-09" db="EMBL/GenBank/DDBJ databases">
        <title>Fulvivirga sp. isolated from coastal sediment.</title>
        <authorList>
            <person name="Yu H."/>
        </authorList>
    </citation>
    <scope>NUCLEOTIDE SEQUENCE</scope>
    <source>
        <strain evidence="3">1062</strain>
    </source>
</reference>
<evidence type="ECO:0000313" key="3">
    <source>
        <dbReference type="EMBL" id="MCA6078141.1"/>
    </source>
</evidence>
<comment type="caution">
    <text evidence="3">The sequence shown here is derived from an EMBL/GenBank/DDBJ whole genome shotgun (WGS) entry which is preliminary data.</text>
</comment>
<sequence length="334" mass="38757">MKKLMLLPIITLLSFTLYAQKSDSVDGPKIVPILSEQPVIYDRAQIQDQLDAMEQPVLAVGAVEVQQDYISTRFDRHEARKLIIPEVGLDQVRKYWSRSLKKSGDGKLRTDGNRLTIDQVVIESVAADPFDVEVQIEETPDLVNLWMALERDSVALSSNDEPQLFTALESYLRNEGLEIYRSKVQDEIDREEKVLRDLNNDLESLIKDNEKMHKKITDNNLKIEDNNRKLETNKIERRNSVERISERKDILLNARTSEEEKDAKKALKTAEKEGKQLDKDRNKMYDQLVDYQKEIQENEQLISQNLNDQRDMLLSIKKQELLVEAYKTKLASIK</sequence>
<dbReference type="RefSeq" id="WP_225698996.1">
    <property type="nucleotide sequence ID" value="NZ_JAIXNE010000005.1"/>
</dbReference>
<evidence type="ECO:0000256" key="2">
    <source>
        <dbReference type="SAM" id="SignalP"/>
    </source>
</evidence>
<accession>A0A9X1HUF7</accession>
<name>A0A9X1HUF7_9BACT</name>
<keyword evidence="4" id="KW-1185">Reference proteome</keyword>
<feature type="signal peptide" evidence="2">
    <location>
        <begin position="1"/>
        <end position="19"/>
    </location>
</feature>
<protein>
    <submittedName>
        <fullName evidence="3">Uncharacterized protein</fullName>
    </submittedName>
</protein>
<gene>
    <name evidence="3" type="ORF">LDX50_24935</name>
</gene>
<dbReference type="EMBL" id="JAIXNE010000005">
    <property type="protein sequence ID" value="MCA6078141.1"/>
    <property type="molecule type" value="Genomic_DNA"/>
</dbReference>
<evidence type="ECO:0000256" key="1">
    <source>
        <dbReference type="SAM" id="Coils"/>
    </source>
</evidence>
<feature type="chain" id="PRO_5040729269" evidence="2">
    <location>
        <begin position="20"/>
        <end position="334"/>
    </location>
</feature>
<keyword evidence="1" id="KW-0175">Coiled coil</keyword>
<evidence type="ECO:0000313" key="4">
    <source>
        <dbReference type="Proteomes" id="UP001139409"/>
    </source>
</evidence>
<keyword evidence="2" id="KW-0732">Signal</keyword>
<organism evidence="3 4">
    <name type="scientific">Fulvivirga sedimenti</name>
    <dbReference type="NCBI Taxonomy" id="2879465"/>
    <lineage>
        <taxon>Bacteria</taxon>
        <taxon>Pseudomonadati</taxon>
        <taxon>Bacteroidota</taxon>
        <taxon>Cytophagia</taxon>
        <taxon>Cytophagales</taxon>
        <taxon>Fulvivirgaceae</taxon>
        <taxon>Fulvivirga</taxon>
    </lineage>
</organism>
<feature type="coiled-coil region" evidence="1">
    <location>
        <begin position="181"/>
        <end position="301"/>
    </location>
</feature>
<dbReference type="AlphaFoldDB" id="A0A9X1HUF7"/>